<organism evidence="7 8">
    <name type="scientific">Butyricimonas virosa</name>
    <dbReference type="NCBI Taxonomy" id="544645"/>
    <lineage>
        <taxon>Bacteria</taxon>
        <taxon>Pseudomonadati</taxon>
        <taxon>Bacteroidota</taxon>
        <taxon>Bacteroidia</taxon>
        <taxon>Bacteroidales</taxon>
        <taxon>Odoribacteraceae</taxon>
        <taxon>Butyricimonas</taxon>
    </lineage>
</organism>
<dbReference type="PANTHER" id="PTHR30471">
    <property type="entry name" value="DNA REPAIR PROTEIN RADC"/>
    <property type="match status" value="1"/>
</dbReference>
<evidence type="ECO:0000313" key="7">
    <source>
        <dbReference type="EMBL" id="RGV35387.1"/>
    </source>
</evidence>
<evidence type="ECO:0000256" key="5">
    <source>
        <dbReference type="ARBA" id="ARBA00023049"/>
    </source>
</evidence>
<dbReference type="STRING" id="1121130.GCA_000519105_03837"/>
<sequence length="176" mass="20352">MSYQLNLSPMKEEYLSPEIKTGIEPNLHFDDLTRLAEVEIRYKLKVQPKDRPRVTMAMEAYKLIRPFFDDCLHHHEEAWIMLLNRNLKVLGVARLSVGNQENTIIDPRTVLQLMLKTNSTCSIIFHNHPSQNLAFSPEDLRVTKNIMEACKLLNMNCLDHVIVGEESYSSYSEGGY</sequence>
<keyword evidence="5" id="KW-0482">Metalloprotease</keyword>
<gene>
    <name evidence="7" type="ORF">DWW18_04750</name>
</gene>
<dbReference type="InterPro" id="IPR001405">
    <property type="entry name" value="UPF0758"/>
</dbReference>
<evidence type="ECO:0000256" key="4">
    <source>
        <dbReference type="ARBA" id="ARBA00022833"/>
    </source>
</evidence>
<evidence type="ECO:0000256" key="3">
    <source>
        <dbReference type="ARBA" id="ARBA00022801"/>
    </source>
</evidence>
<dbReference type="InterPro" id="IPR037518">
    <property type="entry name" value="MPN"/>
</dbReference>
<dbReference type="PROSITE" id="PS50249">
    <property type="entry name" value="MPN"/>
    <property type="match status" value="1"/>
</dbReference>
<dbReference type="GO" id="GO:0006508">
    <property type="term" value="P:proteolysis"/>
    <property type="evidence" value="ECO:0007669"/>
    <property type="project" value="UniProtKB-KW"/>
</dbReference>
<reference evidence="7 8" key="1">
    <citation type="submission" date="2018-08" db="EMBL/GenBank/DDBJ databases">
        <title>A genome reference for cultivated species of the human gut microbiota.</title>
        <authorList>
            <person name="Zou Y."/>
            <person name="Xue W."/>
            <person name="Luo G."/>
        </authorList>
    </citation>
    <scope>NUCLEOTIDE SEQUENCE [LARGE SCALE GENOMIC DNA]</scope>
    <source>
        <strain evidence="7 8">AF14-49</strain>
    </source>
</reference>
<evidence type="ECO:0000259" key="6">
    <source>
        <dbReference type="PROSITE" id="PS50249"/>
    </source>
</evidence>
<dbReference type="CDD" id="cd08071">
    <property type="entry name" value="MPN_DUF2466"/>
    <property type="match status" value="1"/>
</dbReference>
<dbReference type="GO" id="GO:0046872">
    <property type="term" value="F:metal ion binding"/>
    <property type="evidence" value="ECO:0007669"/>
    <property type="project" value="UniProtKB-KW"/>
</dbReference>
<dbReference type="Proteomes" id="UP000283589">
    <property type="component" value="Unassembled WGS sequence"/>
</dbReference>
<keyword evidence="4" id="KW-0862">Zinc</keyword>
<name>A0A412X442_9BACT</name>
<dbReference type="PANTHER" id="PTHR30471:SF3">
    <property type="entry name" value="UPF0758 PROTEIN YEES-RELATED"/>
    <property type="match status" value="1"/>
</dbReference>
<proteinExistence type="predicted"/>
<dbReference type="Gene3D" id="3.40.140.10">
    <property type="entry name" value="Cytidine Deaminase, domain 2"/>
    <property type="match status" value="1"/>
</dbReference>
<protein>
    <submittedName>
        <fullName evidence="7">DNA repair protein</fullName>
    </submittedName>
</protein>
<dbReference type="Pfam" id="PF04002">
    <property type="entry name" value="RadC"/>
    <property type="match status" value="1"/>
</dbReference>
<evidence type="ECO:0000313" key="8">
    <source>
        <dbReference type="Proteomes" id="UP000283589"/>
    </source>
</evidence>
<dbReference type="EMBL" id="QRZA01000004">
    <property type="protein sequence ID" value="RGV35387.1"/>
    <property type="molecule type" value="Genomic_DNA"/>
</dbReference>
<keyword evidence="3" id="KW-0378">Hydrolase</keyword>
<evidence type="ECO:0000256" key="2">
    <source>
        <dbReference type="ARBA" id="ARBA00022723"/>
    </source>
</evidence>
<feature type="domain" description="MPN" evidence="6">
    <location>
        <begin position="54"/>
        <end position="176"/>
    </location>
</feature>
<dbReference type="GO" id="GO:0008237">
    <property type="term" value="F:metallopeptidase activity"/>
    <property type="evidence" value="ECO:0007669"/>
    <property type="project" value="UniProtKB-KW"/>
</dbReference>
<keyword evidence="2" id="KW-0479">Metal-binding</keyword>
<evidence type="ECO:0000256" key="1">
    <source>
        <dbReference type="ARBA" id="ARBA00022670"/>
    </source>
</evidence>
<dbReference type="InterPro" id="IPR025657">
    <property type="entry name" value="RadC_JAB"/>
</dbReference>
<accession>A0A412X442</accession>
<dbReference type="AlphaFoldDB" id="A0A412X442"/>
<keyword evidence="1" id="KW-0645">Protease</keyword>
<comment type="caution">
    <text evidence="7">The sequence shown here is derived from an EMBL/GenBank/DDBJ whole genome shotgun (WGS) entry which is preliminary data.</text>
</comment>